<name>A0A934KNB5_9FLAO</name>
<dbReference type="AlphaFoldDB" id="A0A934KNB5"/>
<dbReference type="GO" id="GO:0016757">
    <property type="term" value="F:glycosyltransferase activity"/>
    <property type="evidence" value="ECO:0007669"/>
    <property type="project" value="InterPro"/>
</dbReference>
<evidence type="ECO:0000313" key="4">
    <source>
        <dbReference type="EMBL" id="MBJ7879155.1"/>
    </source>
</evidence>
<sequence length="330" mass="37869">MKNRISYIFRKPDPKYKSIEALFGVIARHLKEDVQTDAIMMSYAGGGLSTLWKNLANFQKKAYHIYHITGDVHYMALRTGRKTVLTIHDVQSILKTSVVKRLYLKLFWFWLPAICVSRITVISEFTKNELSEVIPFAKKKIRVVYNPVNPSFQHVAYTFNKIKPTLLLIGTKSNKNLERTLRALEDISCTVVIIGKLLEEQLTLLKQLNINYVNEYDISFEALQHHYRCCDMVCFASTYEGFGMPIIEAQAVGRPVLTSNLGAMKEVARESACLVDPYKVDSIREGILRLINNDHYREDLISKGSLNIQRFQASTIAQDYLKVYNEISNT</sequence>
<dbReference type="Gene3D" id="3.40.50.2000">
    <property type="entry name" value="Glycogen Phosphorylase B"/>
    <property type="match status" value="2"/>
</dbReference>
<dbReference type="Proteomes" id="UP000662373">
    <property type="component" value="Unassembled WGS sequence"/>
</dbReference>
<reference evidence="4 5" key="1">
    <citation type="submission" date="2020-09" db="EMBL/GenBank/DDBJ databases">
        <title>Draft genome of Gelidibacter salicanalis PAMC21136.</title>
        <authorList>
            <person name="Park H."/>
        </authorList>
    </citation>
    <scope>NUCLEOTIDE SEQUENCE [LARGE SCALE GENOMIC DNA]</scope>
    <source>
        <strain evidence="4 5">PAMC21136</strain>
    </source>
</reference>
<protein>
    <submittedName>
        <fullName evidence="4">Glycosyltransferase family 4 protein</fullName>
    </submittedName>
</protein>
<dbReference type="RefSeq" id="WP_199596602.1">
    <property type="nucleotide sequence ID" value="NZ_JAEHJZ010000001.1"/>
</dbReference>
<dbReference type="SUPFAM" id="SSF53756">
    <property type="entry name" value="UDP-Glycosyltransferase/glycogen phosphorylase"/>
    <property type="match status" value="1"/>
</dbReference>
<evidence type="ECO:0000313" key="5">
    <source>
        <dbReference type="Proteomes" id="UP000662373"/>
    </source>
</evidence>
<dbReference type="Pfam" id="PF00534">
    <property type="entry name" value="Glycos_transf_1"/>
    <property type="match status" value="1"/>
</dbReference>
<organism evidence="4 5">
    <name type="scientific">Gelidibacter salicanalis</name>
    <dbReference type="NCBI Taxonomy" id="291193"/>
    <lineage>
        <taxon>Bacteria</taxon>
        <taxon>Pseudomonadati</taxon>
        <taxon>Bacteroidota</taxon>
        <taxon>Flavobacteriia</taxon>
        <taxon>Flavobacteriales</taxon>
        <taxon>Flavobacteriaceae</taxon>
        <taxon>Gelidibacter</taxon>
    </lineage>
</organism>
<feature type="domain" description="Glycosyltransferase subfamily 4-like N-terminal" evidence="3">
    <location>
        <begin position="49"/>
        <end position="151"/>
    </location>
</feature>
<dbReference type="Pfam" id="PF13439">
    <property type="entry name" value="Glyco_transf_4"/>
    <property type="match status" value="1"/>
</dbReference>
<keyword evidence="5" id="KW-1185">Reference proteome</keyword>
<evidence type="ECO:0000259" key="3">
    <source>
        <dbReference type="Pfam" id="PF13439"/>
    </source>
</evidence>
<gene>
    <name evidence="4" type="ORF">JEM65_00590</name>
</gene>
<dbReference type="PANTHER" id="PTHR46401:SF2">
    <property type="entry name" value="GLYCOSYLTRANSFERASE WBBK-RELATED"/>
    <property type="match status" value="1"/>
</dbReference>
<proteinExistence type="predicted"/>
<comment type="caution">
    <text evidence="4">The sequence shown here is derived from an EMBL/GenBank/DDBJ whole genome shotgun (WGS) entry which is preliminary data.</text>
</comment>
<feature type="domain" description="Glycosyl transferase family 1" evidence="2">
    <location>
        <begin position="159"/>
        <end position="304"/>
    </location>
</feature>
<dbReference type="PANTHER" id="PTHR46401">
    <property type="entry name" value="GLYCOSYLTRANSFERASE WBBK-RELATED"/>
    <property type="match status" value="1"/>
</dbReference>
<accession>A0A934KNB5</accession>
<dbReference type="CDD" id="cd03809">
    <property type="entry name" value="GT4_MtfB-like"/>
    <property type="match status" value="1"/>
</dbReference>
<keyword evidence="1" id="KW-0808">Transferase</keyword>
<evidence type="ECO:0000256" key="1">
    <source>
        <dbReference type="ARBA" id="ARBA00022679"/>
    </source>
</evidence>
<dbReference type="InterPro" id="IPR001296">
    <property type="entry name" value="Glyco_trans_1"/>
</dbReference>
<dbReference type="EMBL" id="JAEHJZ010000001">
    <property type="protein sequence ID" value="MBJ7879155.1"/>
    <property type="molecule type" value="Genomic_DNA"/>
</dbReference>
<dbReference type="InterPro" id="IPR028098">
    <property type="entry name" value="Glyco_trans_4-like_N"/>
</dbReference>
<evidence type="ECO:0000259" key="2">
    <source>
        <dbReference type="Pfam" id="PF00534"/>
    </source>
</evidence>